<comment type="caution">
    <text evidence="4">The sequence shown here is derived from an EMBL/GenBank/DDBJ whole genome shotgun (WGS) entry which is preliminary data.</text>
</comment>
<dbReference type="EMBL" id="MZGW01000002">
    <property type="protein sequence ID" value="OPJ56249.1"/>
    <property type="molecule type" value="Genomic_DNA"/>
</dbReference>
<dbReference type="AlphaFoldDB" id="A0A1V4I8K9"/>
<gene>
    <name evidence="4" type="primary">sgcG_2</name>
    <name evidence="4" type="ORF">CLOTH_06530</name>
</gene>
<dbReference type="PANTHER" id="PTHR43278">
    <property type="entry name" value="NAD(P)H-DEPENDENT FMN-CONTAINING OXIDOREDUCTASE YWQN-RELATED"/>
    <property type="match status" value="1"/>
</dbReference>
<feature type="domain" description="NADPH-dependent FMN reductase-like" evidence="3">
    <location>
        <begin position="1"/>
        <end position="157"/>
    </location>
</feature>
<evidence type="ECO:0000259" key="3">
    <source>
        <dbReference type="Pfam" id="PF03358"/>
    </source>
</evidence>
<evidence type="ECO:0000256" key="2">
    <source>
        <dbReference type="ARBA" id="ARBA00022643"/>
    </source>
</evidence>
<dbReference type="PANTHER" id="PTHR43278:SF4">
    <property type="entry name" value="NAD(P)H-DEPENDENT FMN-CONTAINING OXIDOREDUCTASE YWQN-RELATED"/>
    <property type="match status" value="1"/>
</dbReference>
<dbReference type="RefSeq" id="WP_079411188.1">
    <property type="nucleotide sequence ID" value="NZ_MZGW01000002.1"/>
</dbReference>
<dbReference type="SUPFAM" id="SSF52218">
    <property type="entry name" value="Flavoproteins"/>
    <property type="match status" value="1"/>
</dbReference>
<sequence length="210" mass="23529">MKVVAFNGSPREKGNTYHAIRIVADELEKEGIETEIIHVGNKLIRGCIACNQCIKNKDEKCAIQDDVNEWIQKMKHAQGIILGSPVHYSAIGGTMKGFLDRAFYVAGANNSMLRHKVGASVVAVRRSGGVTTFNQLNNYINYSEMIMPNSNYWNVIHGTRPGEALQDEEGVQIMRVLGKNMAWLMKLIGNGKESVEKPEKEKKTYTNFIR</sequence>
<proteinExistence type="predicted"/>
<dbReference type="STRING" id="29349.CLOTH_06530"/>
<evidence type="ECO:0000313" key="5">
    <source>
        <dbReference type="Proteomes" id="UP000190140"/>
    </source>
</evidence>
<organism evidence="4 5">
    <name type="scientific">Alkalithermobacter paradoxus</name>
    <dbReference type="NCBI Taxonomy" id="29349"/>
    <lineage>
        <taxon>Bacteria</taxon>
        <taxon>Bacillati</taxon>
        <taxon>Bacillota</taxon>
        <taxon>Clostridia</taxon>
        <taxon>Peptostreptococcales</taxon>
        <taxon>Tepidibacteraceae</taxon>
        <taxon>Alkalithermobacter</taxon>
    </lineage>
</organism>
<keyword evidence="4" id="KW-0560">Oxidoreductase</keyword>
<keyword evidence="1" id="KW-0285">Flavoprotein</keyword>
<keyword evidence="5" id="KW-1185">Reference proteome</keyword>
<accession>A0A1V4I8K9</accession>
<protein>
    <submittedName>
        <fullName evidence="4">2-amino-4-deoxychorismate dehydrogenase</fullName>
        <ecNumber evidence="4">1.3.99.24</ecNumber>
    </submittedName>
</protein>
<dbReference type="GO" id="GO:0016491">
    <property type="term" value="F:oxidoreductase activity"/>
    <property type="evidence" value="ECO:0007669"/>
    <property type="project" value="UniProtKB-KW"/>
</dbReference>
<dbReference type="Proteomes" id="UP000190140">
    <property type="component" value="Unassembled WGS sequence"/>
</dbReference>
<dbReference type="InterPro" id="IPR005025">
    <property type="entry name" value="FMN_Rdtase-like_dom"/>
</dbReference>
<keyword evidence="2" id="KW-0288">FMN</keyword>
<dbReference type="Pfam" id="PF03358">
    <property type="entry name" value="FMN_red"/>
    <property type="match status" value="1"/>
</dbReference>
<dbReference type="OrthoDB" id="9790975at2"/>
<dbReference type="InterPro" id="IPR051796">
    <property type="entry name" value="ISF_SsuE-like"/>
</dbReference>
<dbReference type="Gene3D" id="3.40.50.360">
    <property type="match status" value="1"/>
</dbReference>
<dbReference type="InterPro" id="IPR029039">
    <property type="entry name" value="Flavoprotein-like_sf"/>
</dbReference>
<evidence type="ECO:0000313" key="4">
    <source>
        <dbReference type="EMBL" id="OPJ56249.1"/>
    </source>
</evidence>
<reference evidence="4 5" key="1">
    <citation type="submission" date="2017-03" db="EMBL/GenBank/DDBJ databases">
        <title>Genome sequence of Clostridium thermoalcaliphilum DSM 7309.</title>
        <authorList>
            <person name="Poehlein A."/>
            <person name="Daniel R."/>
        </authorList>
    </citation>
    <scope>NUCLEOTIDE SEQUENCE [LARGE SCALE GENOMIC DNA]</scope>
    <source>
        <strain evidence="4 5">DSM 7309</strain>
    </source>
</reference>
<dbReference type="EC" id="1.3.99.24" evidence="4"/>
<evidence type="ECO:0000256" key="1">
    <source>
        <dbReference type="ARBA" id="ARBA00022630"/>
    </source>
</evidence>
<name>A0A1V4I8K9_9FIRM</name>